<protein>
    <submittedName>
        <fullName evidence="2">Portal protein</fullName>
    </submittedName>
</protein>
<gene>
    <name evidence="2" type="primary">4</name>
    <name evidence="2" type="ORF">Jinkies_4</name>
</gene>
<evidence type="ECO:0000256" key="1">
    <source>
        <dbReference type="SAM" id="MobiDB-lite"/>
    </source>
</evidence>
<evidence type="ECO:0000313" key="3">
    <source>
        <dbReference type="Proteomes" id="UP000594363"/>
    </source>
</evidence>
<dbReference type="Proteomes" id="UP000594363">
    <property type="component" value="Segment"/>
</dbReference>
<feature type="region of interest" description="Disordered" evidence="1">
    <location>
        <begin position="409"/>
        <end position="436"/>
    </location>
</feature>
<proteinExistence type="predicted"/>
<keyword evidence="3" id="KW-1185">Reference proteome</keyword>
<dbReference type="EMBL" id="MT498043">
    <property type="protein sequence ID" value="QKY78952.1"/>
    <property type="molecule type" value="Genomic_DNA"/>
</dbReference>
<evidence type="ECO:0000313" key="2">
    <source>
        <dbReference type="EMBL" id="QKY78952.1"/>
    </source>
</evidence>
<dbReference type="InterPro" id="IPR009279">
    <property type="entry name" value="Portal_Mu"/>
</dbReference>
<sequence>MVVKADPEIGVTGGLAVSGDSKSTSFIIEPLDPNPDLHFPASIPVFDEMRSTNGQIGSLLSSIYLPILAARWQLQGASVRPEVMNFVTSEIGLDVPDEARERRRKQGIVWLDHLETALLCLPFGFMPFEQVYEAGPPTAEQGDLGVPTLLHLRKLAPRLPRTVSQIHVARDGGLAGISQPPLDAKAKDDIFIPVDRLVYYCHKREGADWSGRSILRTIYGNWMISDKELRLSAQILERNGMGIPVVYYDPNIGNKQEAEALVQGLRAGATAGIALPTGYKVELLGVTGQTVDPLPHLKYHDEKIAESALAMFKTLGHDSGARSLGDTFVDIFTQAVQSIADFFGRVATEHVIRDLVELNFGPDEPYPVLVPGDLSANKAITTTALKELIDAGIIKPDDKLEDFMRASTGLPVREPSTARANEPTPGGSPALAEGEPDHLDRLEAVMLQLAEYRKPHA</sequence>
<reference evidence="2 3" key="1">
    <citation type="submission" date="2020-05" db="EMBL/GenBank/DDBJ databases">
        <authorList>
            <person name="Bohanan V.A."/>
            <person name="Brazelton B.R."/>
            <person name="Coffey L.M."/>
            <person name="Donovan A.R."/>
            <person name="Gales A.C."/>
            <person name="Glasscock A.J."/>
            <person name="Grill M."/>
            <person name="Harper M.C."/>
            <person name="Hollowell C.E."/>
            <person name="Liu T.Y."/>
            <person name="Mansour C."/>
            <person name="McDowell A.D."/>
            <person name="Miller T.E."/>
            <person name="Nash A.G."/>
            <person name="Seo J."/>
            <person name="Sherman Z.A."/>
            <person name="Albert R.M."/>
            <person name="Ayala A."/>
            <person name="Monti D.L."/>
            <person name="Garlena R.A."/>
            <person name="Russell D.A."/>
            <person name="Pope W.H."/>
            <person name="Jacobs-Sera D."/>
            <person name="Hatfull G.F."/>
        </authorList>
    </citation>
    <scope>NUCLEOTIDE SEQUENCE [LARGE SCALE GENOMIC DNA]</scope>
</reference>
<organism evidence="2 3">
    <name type="scientific">Arthrobacter phage Jinkies</name>
    <dbReference type="NCBI Taxonomy" id="2743903"/>
    <lineage>
        <taxon>Viruses</taxon>
        <taxon>Duplodnaviria</taxon>
        <taxon>Heunggongvirae</taxon>
        <taxon>Uroviricota</taxon>
        <taxon>Caudoviricetes</taxon>
        <taxon>Berryhillviridae</taxon>
        <taxon>Jinkiesvirus</taxon>
        <taxon>Jinkiesvirus jinkies</taxon>
    </lineage>
</organism>
<accession>A0A7S6BFP7</accession>
<dbReference type="Pfam" id="PF06074">
    <property type="entry name" value="Portal_Mu"/>
    <property type="match status" value="1"/>
</dbReference>
<name>A0A7S6BFP7_9CAUD</name>